<keyword evidence="1" id="KW-1133">Transmembrane helix</keyword>
<keyword evidence="1" id="KW-0472">Membrane</keyword>
<dbReference type="EMBL" id="DXHR01000026">
    <property type="protein sequence ID" value="HIW13081.1"/>
    <property type="molecule type" value="Genomic_DNA"/>
</dbReference>
<dbReference type="AlphaFoldDB" id="A0A9D1U046"/>
<reference evidence="2" key="2">
    <citation type="submission" date="2021-04" db="EMBL/GenBank/DDBJ databases">
        <authorList>
            <person name="Gilroy R."/>
        </authorList>
    </citation>
    <scope>NUCLEOTIDE SEQUENCE</scope>
    <source>
        <strain evidence="2">ChiHjej13B12-752</strain>
    </source>
</reference>
<proteinExistence type="predicted"/>
<reference evidence="2" key="1">
    <citation type="journal article" date="2021" name="PeerJ">
        <title>Extensive microbial diversity within the chicken gut microbiome revealed by metagenomics and culture.</title>
        <authorList>
            <person name="Gilroy R."/>
            <person name="Ravi A."/>
            <person name="Getino M."/>
            <person name="Pursley I."/>
            <person name="Horton D.L."/>
            <person name="Alikhan N.F."/>
            <person name="Baker D."/>
            <person name="Gharbi K."/>
            <person name="Hall N."/>
            <person name="Watson M."/>
            <person name="Adriaenssens E.M."/>
            <person name="Foster-Nyarko E."/>
            <person name="Jarju S."/>
            <person name="Secka A."/>
            <person name="Antonio M."/>
            <person name="Oren A."/>
            <person name="Chaudhuri R.R."/>
            <person name="La Ragione R."/>
            <person name="Hildebrand F."/>
            <person name="Pallen M.J."/>
        </authorList>
    </citation>
    <scope>NUCLEOTIDE SEQUENCE</scope>
    <source>
        <strain evidence="2">ChiHjej13B12-752</strain>
    </source>
</reference>
<feature type="transmembrane region" description="Helical" evidence="1">
    <location>
        <begin position="40"/>
        <end position="57"/>
    </location>
</feature>
<protein>
    <submittedName>
        <fullName evidence="2">Uncharacterized protein</fullName>
    </submittedName>
</protein>
<evidence type="ECO:0000256" key="1">
    <source>
        <dbReference type="SAM" id="Phobius"/>
    </source>
</evidence>
<comment type="caution">
    <text evidence="2">The sequence shown here is derived from an EMBL/GenBank/DDBJ whole genome shotgun (WGS) entry which is preliminary data.</text>
</comment>
<gene>
    <name evidence="2" type="ORF">H9891_07995</name>
</gene>
<evidence type="ECO:0000313" key="3">
    <source>
        <dbReference type="Proteomes" id="UP000823989"/>
    </source>
</evidence>
<organism evidence="2 3">
    <name type="scientific">Candidatus Salinicoccus stercoripullorum</name>
    <dbReference type="NCBI Taxonomy" id="2838756"/>
    <lineage>
        <taxon>Bacteria</taxon>
        <taxon>Bacillati</taxon>
        <taxon>Bacillota</taxon>
        <taxon>Bacilli</taxon>
        <taxon>Bacillales</taxon>
        <taxon>Staphylococcaceae</taxon>
        <taxon>Salinicoccus</taxon>
    </lineage>
</organism>
<sequence length="60" mass="7214">MVMLFIFLWGFSEATWFFIIPDVILSLYTLSASLHLKWKILLWSAVWVIVYLIYFSVHPF</sequence>
<evidence type="ECO:0000313" key="2">
    <source>
        <dbReference type="EMBL" id="HIW13081.1"/>
    </source>
</evidence>
<accession>A0A9D1U046</accession>
<keyword evidence="1" id="KW-0812">Transmembrane</keyword>
<feature type="transmembrane region" description="Helical" evidence="1">
    <location>
        <begin position="6"/>
        <end position="28"/>
    </location>
</feature>
<dbReference type="Proteomes" id="UP000823989">
    <property type="component" value="Unassembled WGS sequence"/>
</dbReference>
<name>A0A9D1U046_9STAP</name>